<keyword evidence="2" id="KW-0812">Transmembrane</keyword>
<protein>
    <submittedName>
        <fullName evidence="3">Uncharacterized protein</fullName>
    </submittedName>
</protein>
<feature type="transmembrane region" description="Helical" evidence="2">
    <location>
        <begin position="6"/>
        <end position="27"/>
    </location>
</feature>
<keyword evidence="2" id="KW-0472">Membrane</keyword>
<dbReference type="OMA" id="ACNNISP"/>
<evidence type="ECO:0000313" key="3">
    <source>
        <dbReference type="EMBL" id="KZM91440.1"/>
    </source>
</evidence>
<dbReference type="Proteomes" id="UP000077755">
    <property type="component" value="Chromosome 6"/>
</dbReference>
<evidence type="ECO:0000256" key="1">
    <source>
        <dbReference type="SAM" id="MobiDB-lite"/>
    </source>
</evidence>
<feature type="region of interest" description="Disordered" evidence="1">
    <location>
        <begin position="47"/>
        <end position="90"/>
    </location>
</feature>
<feature type="compositionally biased region" description="Pro residues" evidence="1">
    <location>
        <begin position="69"/>
        <end position="81"/>
    </location>
</feature>
<sequence length="90" mass="9483">MCYVGKATKIFLFLLTAAIITALFLGFRHFRRSKSHNCTSDVNDDLSCHLTASNPPPQASPSLPATTNAPPPATAPPPPVLVTPAPLNSS</sequence>
<dbReference type="Gramene" id="KZM91440">
    <property type="protein sequence ID" value="KZM91440"/>
    <property type="gene ID" value="DCAR_021195"/>
</dbReference>
<dbReference type="InterPro" id="IPR040277">
    <property type="entry name" value="Os04g0629400-like"/>
</dbReference>
<dbReference type="EMBL" id="LNRQ01000006">
    <property type="protein sequence ID" value="KZM91440.1"/>
    <property type="molecule type" value="Genomic_DNA"/>
</dbReference>
<proteinExistence type="predicted"/>
<dbReference type="PANTHER" id="PTHR36036:SF1">
    <property type="entry name" value="PROLINE-RICH FAMILY PROTEIN"/>
    <property type="match status" value="1"/>
</dbReference>
<keyword evidence="2" id="KW-1133">Transmembrane helix</keyword>
<dbReference type="PANTHER" id="PTHR36036">
    <property type="entry name" value="PROLINE-RICH FAMILY PROTEIN"/>
    <property type="match status" value="1"/>
</dbReference>
<gene>
    <name evidence="3" type="ORF">DCAR_021195</name>
    <name evidence="4" type="ORF">DCAR_0625130</name>
</gene>
<accession>A0A161ZWM2</accession>
<keyword evidence="5" id="KW-1185">Reference proteome</keyword>
<evidence type="ECO:0000313" key="5">
    <source>
        <dbReference type="Proteomes" id="UP000077755"/>
    </source>
</evidence>
<name>A0A161ZWM2_DAUCS</name>
<reference evidence="3" key="1">
    <citation type="journal article" date="2016" name="Nat. Genet.">
        <title>A high-quality carrot genome assembly provides new insights into carotenoid accumulation and asterid genome evolution.</title>
        <authorList>
            <person name="Iorizzo M."/>
            <person name="Ellison S."/>
            <person name="Senalik D."/>
            <person name="Zeng P."/>
            <person name="Satapoomin P."/>
            <person name="Huang J."/>
            <person name="Bowman M."/>
            <person name="Iovene M."/>
            <person name="Sanseverino W."/>
            <person name="Cavagnaro P."/>
            <person name="Yildiz M."/>
            <person name="Macko-Podgorni A."/>
            <person name="Moranska E."/>
            <person name="Grzebelus E."/>
            <person name="Grzebelus D."/>
            <person name="Ashrafi H."/>
            <person name="Zheng Z."/>
            <person name="Cheng S."/>
            <person name="Spooner D."/>
            <person name="Van Deynze A."/>
            <person name="Simon P."/>
        </authorList>
    </citation>
    <scope>NUCLEOTIDE SEQUENCE [LARGE SCALE GENOMIC DNA]</scope>
    <source>
        <tissue evidence="3">Leaf</tissue>
    </source>
</reference>
<dbReference type="AlphaFoldDB" id="A0A161ZWM2"/>
<evidence type="ECO:0000313" key="4">
    <source>
        <dbReference type="EMBL" id="WOH05710.1"/>
    </source>
</evidence>
<dbReference type="EMBL" id="CP093348">
    <property type="protein sequence ID" value="WOH05710.1"/>
    <property type="molecule type" value="Genomic_DNA"/>
</dbReference>
<evidence type="ECO:0000256" key="2">
    <source>
        <dbReference type="SAM" id="Phobius"/>
    </source>
</evidence>
<reference evidence="4" key="2">
    <citation type="submission" date="2022-03" db="EMBL/GenBank/DDBJ databases">
        <title>Draft title - Genomic analysis of global carrot germplasm unveils the trajectory of domestication and the origin of high carotenoid orange carrot.</title>
        <authorList>
            <person name="Iorizzo M."/>
            <person name="Ellison S."/>
            <person name="Senalik D."/>
            <person name="Macko-Podgorni A."/>
            <person name="Grzebelus D."/>
            <person name="Bostan H."/>
            <person name="Rolling W."/>
            <person name="Curaba J."/>
            <person name="Simon P."/>
        </authorList>
    </citation>
    <scope>NUCLEOTIDE SEQUENCE</scope>
    <source>
        <tissue evidence="4">Leaf</tissue>
    </source>
</reference>
<organism evidence="3">
    <name type="scientific">Daucus carota subsp. sativus</name>
    <name type="common">Carrot</name>
    <dbReference type="NCBI Taxonomy" id="79200"/>
    <lineage>
        <taxon>Eukaryota</taxon>
        <taxon>Viridiplantae</taxon>
        <taxon>Streptophyta</taxon>
        <taxon>Embryophyta</taxon>
        <taxon>Tracheophyta</taxon>
        <taxon>Spermatophyta</taxon>
        <taxon>Magnoliopsida</taxon>
        <taxon>eudicotyledons</taxon>
        <taxon>Gunneridae</taxon>
        <taxon>Pentapetalae</taxon>
        <taxon>asterids</taxon>
        <taxon>campanulids</taxon>
        <taxon>Apiales</taxon>
        <taxon>Apiaceae</taxon>
        <taxon>Apioideae</taxon>
        <taxon>Scandiceae</taxon>
        <taxon>Daucinae</taxon>
        <taxon>Daucus</taxon>
        <taxon>Daucus sect. Daucus</taxon>
    </lineage>
</organism>